<feature type="compositionally biased region" description="Basic and acidic residues" evidence="1">
    <location>
        <begin position="1"/>
        <end position="10"/>
    </location>
</feature>
<dbReference type="Gene3D" id="2.40.160.210">
    <property type="entry name" value="Acyl-CoA thioesterase, double hotdog domain"/>
    <property type="match status" value="1"/>
</dbReference>
<organism evidence="3 4">
    <name type="scientific">Catenulispora pinistramenti</name>
    <dbReference type="NCBI Taxonomy" id="2705254"/>
    <lineage>
        <taxon>Bacteria</taxon>
        <taxon>Bacillati</taxon>
        <taxon>Actinomycetota</taxon>
        <taxon>Actinomycetes</taxon>
        <taxon>Catenulisporales</taxon>
        <taxon>Catenulisporaceae</taxon>
        <taxon>Catenulispora</taxon>
    </lineage>
</organism>
<keyword evidence="4" id="KW-1185">Reference proteome</keyword>
<feature type="region of interest" description="Disordered" evidence="1">
    <location>
        <begin position="1"/>
        <end position="32"/>
    </location>
</feature>
<accession>A0ABS5L5C4</accession>
<protein>
    <submittedName>
        <fullName evidence="3">Thioesterase family protein</fullName>
    </submittedName>
</protein>
<feature type="domain" description="Acyl-CoA thioesterase-like N-terminal HotDog" evidence="2">
    <location>
        <begin position="21"/>
        <end position="102"/>
    </location>
</feature>
<dbReference type="Proteomes" id="UP000730482">
    <property type="component" value="Unassembled WGS sequence"/>
</dbReference>
<sequence>MSEPFYRRVGDTAFEPTQATESPWDQSLQHGGPPSALLLGEIEKVTAGHGRIASAQIDFLGVIPRKTGTVEVRTLRPGRRVRLDAATLTIDGKVAAEARCWTIATNPGAEKQVEHRTVALPAIPDAAPDLSLIH</sequence>
<dbReference type="RefSeq" id="WP_212020218.1">
    <property type="nucleotide sequence ID" value="NZ_JAAFYZ010000264.1"/>
</dbReference>
<dbReference type="InterPro" id="IPR042171">
    <property type="entry name" value="Acyl-CoA_hotdog"/>
</dbReference>
<feature type="non-terminal residue" evidence="3">
    <location>
        <position position="134"/>
    </location>
</feature>
<evidence type="ECO:0000313" key="3">
    <source>
        <dbReference type="EMBL" id="MBS2553543.1"/>
    </source>
</evidence>
<gene>
    <name evidence="3" type="ORF">KGQ19_42490</name>
</gene>
<proteinExistence type="predicted"/>
<evidence type="ECO:0000256" key="1">
    <source>
        <dbReference type="SAM" id="MobiDB-lite"/>
    </source>
</evidence>
<evidence type="ECO:0000313" key="4">
    <source>
        <dbReference type="Proteomes" id="UP000730482"/>
    </source>
</evidence>
<evidence type="ECO:0000259" key="2">
    <source>
        <dbReference type="Pfam" id="PF13622"/>
    </source>
</evidence>
<feature type="compositionally biased region" description="Polar residues" evidence="1">
    <location>
        <begin position="15"/>
        <end position="29"/>
    </location>
</feature>
<dbReference type="InterPro" id="IPR049449">
    <property type="entry name" value="TesB_ACOT8-like_N"/>
</dbReference>
<dbReference type="EMBL" id="JAAFYZ010000264">
    <property type="protein sequence ID" value="MBS2553543.1"/>
    <property type="molecule type" value="Genomic_DNA"/>
</dbReference>
<dbReference type="Pfam" id="PF13622">
    <property type="entry name" value="4HBT_3"/>
    <property type="match status" value="1"/>
</dbReference>
<name>A0ABS5L5C4_9ACTN</name>
<reference evidence="3 4" key="1">
    <citation type="submission" date="2020-02" db="EMBL/GenBank/DDBJ databases">
        <title>Acidophilic actinobacteria isolated from forest soil.</title>
        <authorList>
            <person name="Golinska P."/>
        </authorList>
    </citation>
    <scope>NUCLEOTIDE SEQUENCE [LARGE SCALE GENOMIC DNA]</scope>
    <source>
        <strain evidence="3 4">NL8</strain>
    </source>
</reference>
<comment type="caution">
    <text evidence="3">The sequence shown here is derived from an EMBL/GenBank/DDBJ whole genome shotgun (WGS) entry which is preliminary data.</text>
</comment>